<feature type="transmembrane region" description="Helical" evidence="1">
    <location>
        <begin position="89"/>
        <end position="113"/>
    </location>
</feature>
<feature type="transmembrane region" description="Helical" evidence="1">
    <location>
        <begin position="119"/>
        <end position="145"/>
    </location>
</feature>
<evidence type="ECO:0000313" key="3">
    <source>
        <dbReference type="Proteomes" id="UP001595699"/>
    </source>
</evidence>
<dbReference type="RefSeq" id="WP_205116814.1">
    <property type="nucleotide sequence ID" value="NZ_JAFBCM010000001.1"/>
</dbReference>
<organism evidence="2 3">
    <name type="scientific">Tenggerimyces flavus</name>
    <dbReference type="NCBI Taxonomy" id="1708749"/>
    <lineage>
        <taxon>Bacteria</taxon>
        <taxon>Bacillati</taxon>
        <taxon>Actinomycetota</taxon>
        <taxon>Actinomycetes</taxon>
        <taxon>Propionibacteriales</taxon>
        <taxon>Nocardioidaceae</taxon>
        <taxon>Tenggerimyces</taxon>
    </lineage>
</organism>
<keyword evidence="1" id="KW-0472">Membrane</keyword>
<dbReference type="Proteomes" id="UP001595699">
    <property type="component" value="Unassembled WGS sequence"/>
</dbReference>
<name>A0ABV7YA81_9ACTN</name>
<dbReference type="EMBL" id="JBHRZH010000006">
    <property type="protein sequence ID" value="MFC3760605.1"/>
    <property type="molecule type" value="Genomic_DNA"/>
</dbReference>
<accession>A0ABV7YA81</accession>
<keyword evidence="3" id="KW-1185">Reference proteome</keyword>
<feature type="transmembrane region" description="Helical" evidence="1">
    <location>
        <begin position="28"/>
        <end position="50"/>
    </location>
</feature>
<evidence type="ECO:0008006" key="4">
    <source>
        <dbReference type="Google" id="ProtNLM"/>
    </source>
</evidence>
<keyword evidence="1" id="KW-1133">Transmembrane helix</keyword>
<sequence length="231" mass="23818">MTIVNALRAVAGELPVIVGRTVWTQLPLLLVVDLVVVVACVPGVLVALVWPMLAPLVFGAVLGPVWAGALSVAGALVRDEPWSVRNGLAGLKIGLVLGAVGAAAVGTLTLWNANPERTWLLVPLFVDGTVLALLAVASLSAFTLAESGLRGWNLWLSALRLAARRPVLTAGTLALAILAGLAVSWLPAIALVLPGPFAVFLAASVPRAGVVPELAVEERDGGRVQQHSDRG</sequence>
<evidence type="ECO:0000256" key="1">
    <source>
        <dbReference type="SAM" id="Phobius"/>
    </source>
</evidence>
<keyword evidence="1" id="KW-0812">Transmembrane</keyword>
<protein>
    <recommendedName>
        <fullName evidence="4">DUF2189 domain-containing protein</fullName>
    </recommendedName>
</protein>
<feature type="transmembrane region" description="Helical" evidence="1">
    <location>
        <begin position="56"/>
        <end position="77"/>
    </location>
</feature>
<evidence type="ECO:0000313" key="2">
    <source>
        <dbReference type="EMBL" id="MFC3760605.1"/>
    </source>
</evidence>
<gene>
    <name evidence="2" type="ORF">ACFOUW_07125</name>
</gene>
<feature type="transmembrane region" description="Helical" evidence="1">
    <location>
        <begin position="166"/>
        <end position="193"/>
    </location>
</feature>
<comment type="caution">
    <text evidence="2">The sequence shown here is derived from an EMBL/GenBank/DDBJ whole genome shotgun (WGS) entry which is preliminary data.</text>
</comment>
<proteinExistence type="predicted"/>
<reference evidence="3" key="1">
    <citation type="journal article" date="2019" name="Int. J. Syst. Evol. Microbiol.">
        <title>The Global Catalogue of Microorganisms (GCM) 10K type strain sequencing project: providing services to taxonomists for standard genome sequencing and annotation.</title>
        <authorList>
            <consortium name="The Broad Institute Genomics Platform"/>
            <consortium name="The Broad Institute Genome Sequencing Center for Infectious Disease"/>
            <person name="Wu L."/>
            <person name="Ma J."/>
        </authorList>
    </citation>
    <scope>NUCLEOTIDE SEQUENCE [LARGE SCALE GENOMIC DNA]</scope>
    <source>
        <strain evidence="3">CGMCC 4.7241</strain>
    </source>
</reference>